<evidence type="ECO:0000256" key="2">
    <source>
        <dbReference type="ARBA" id="ARBA00022741"/>
    </source>
</evidence>
<dbReference type="FunCoup" id="C1EAF7">
    <property type="interactions" value="1677"/>
</dbReference>
<keyword evidence="6" id="KW-0067">ATP-binding</keyword>
<dbReference type="Pfam" id="PF03731">
    <property type="entry name" value="Ku_N"/>
    <property type="match status" value="1"/>
</dbReference>
<keyword evidence="9" id="KW-0234">DNA repair</keyword>
<dbReference type="AlphaFoldDB" id="C1EAF7"/>
<dbReference type="PANTHER" id="PTHR12604:SF4">
    <property type="entry name" value="X-RAY REPAIR CROSS-COMPLEMENTING PROTEIN 5"/>
    <property type="match status" value="1"/>
</dbReference>
<dbReference type="InterPro" id="IPR016194">
    <property type="entry name" value="SPOC-like_C_dom_sf"/>
</dbReference>
<keyword evidence="8" id="KW-0233">DNA recombination</keyword>
<comment type="subcellular location">
    <subcellularLocation>
        <location evidence="1">Nucleus</location>
    </subcellularLocation>
</comment>
<keyword evidence="7" id="KW-0238">DNA-binding</keyword>
<evidence type="ECO:0000313" key="14">
    <source>
        <dbReference type="Proteomes" id="UP000002009"/>
    </source>
</evidence>
<dbReference type="OMA" id="EMMISAY"/>
<dbReference type="InterPro" id="IPR005161">
    <property type="entry name" value="Ku_N"/>
</dbReference>
<evidence type="ECO:0000256" key="1">
    <source>
        <dbReference type="ARBA" id="ARBA00004123"/>
    </source>
</evidence>
<dbReference type="EMBL" id="CP001328">
    <property type="protein sequence ID" value="ACO64850.1"/>
    <property type="molecule type" value="Genomic_DNA"/>
</dbReference>
<dbReference type="KEGG" id="mis:MICPUN_60057"/>
<dbReference type="eggNOG" id="KOG2326">
    <property type="taxonomic scope" value="Eukaryota"/>
</dbReference>
<dbReference type="GO" id="GO:0016787">
    <property type="term" value="F:hydrolase activity"/>
    <property type="evidence" value="ECO:0007669"/>
    <property type="project" value="UniProtKB-KW"/>
</dbReference>
<dbReference type="RefSeq" id="XP_002503592.1">
    <property type="nucleotide sequence ID" value="XM_002503546.1"/>
</dbReference>
<dbReference type="GO" id="GO:0006310">
    <property type="term" value="P:DNA recombination"/>
    <property type="evidence" value="ECO:0007669"/>
    <property type="project" value="UniProtKB-KW"/>
</dbReference>
<keyword evidence="2" id="KW-0547">Nucleotide-binding</keyword>
<keyword evidence="5" id="KW-0347">Helicase</keyword>
<dbReference type="OrthoDB" id="30826at2759"/>
<dbReference type="SMART" id="SM00559">
    <property type="entry name" value="Ku78"/>
    <property type="match status" value="1"/>
</dbReference>
<dbReference type="Pfam" id="PF02735">
    <property type="entry name" value="Ku"/>
    <property type="match status" value="1"/>
</dbReference>
<dbReference type="GO" id="GO:0004386">
    <property type="term" value="F:helicase activity"/>
    <property type="evidence" value="ECO:0007669"/>
    <property type="project" value="UniProtKB-KW"/>
</dbReference>
<evidence type="ECO:0000256" key="4">
    <source>
        <dbReference type="ARBA" id="ARBA00022801"/>
    </source>
</evidence>
<dbReference type="GO" id="GO:0005524">
    <property type="term" value="F:ATP binding"/>
    <property type="evidence" value="ECO:0007669"/>
    <property type="project" value="UniProtKB-KW"/>
</dbReference>
<dbReference type="STRING" id="296587.C1EAF7"/>
<evidence type="ECO:0000256" key="6">
    <source>
        <dbReference type="ARBA" id="ARBA00022840"/>
    </source>
</evidence>
<evidence type="ECO:0000256" key="11">
    <source>
        <dbReference type="SAM" id="MobiDB-lite"/>
    </source>
</evidence>
<evidence type="ECO:0000256" key="3">
    <source>
        <dbReference type="ARBA" id="ARBA00022763"/>
    </source>
</evidence>
<feature type="compositionally biased region" description="Acidic residues" evidence="11">
    <location>
        <begin position="706"/>
        <end position="715"/>
    </location>
</feature>
<accession>C1EAF7</accession>
<dbReference type="InterPro" id="IPR036465">
    <property type="entry name" value="vWFA_dom_sf"/>
</dbReference>
<dbReference type="Gene3D" id="3.40.50.410">
    <property type="entry name" value="von Willebrand factor, type A domain"/>
    <property type="match status" value="1"/>
</dbReference>
<evidence type="ECO:0000256" key="8">
    <source>
        <dbReference type="ARBA" id="ARBA00023172"/>
    </source>
</evidence>
<keyword evidence="14" id="KW-1185">Reference proteome</keyword>
<gene>
    <name evidence="13" type="ORF">MICPUN_60057</name>
</gene>
<reference evidence="13 14" key="1">
    <citation type="journal article" date="2009" name="Science">
        <title>Green evolution and dynamic adaptations revealed by genomes of the marine picoeukaryotes Micromonas.</title>
        <authorList>
            <person name="Worden A.Z."/>
            <person name="Lee J.H."/>
            <person name="Mock T."/>
            <person name="Rouze P."/>
            <person name="Simmons M.P."/>
            <person name="Aerts A.L."/>
            <person name="Allen A.E."/>
            <person name="Cuvelier M.L."/>
            <person name="Derelle E."/>
            <person name="Everett M.V."/>
            <person name="Foulon E."/>
            <person name="Grimwood J."/>
            <person name="Gundlach H."/>
            <person name="Henrissat B."/>
            <person name="Napoli C."/>
            <person name="McDonald S.M."/>
            <person name="Parker M.S."/>
            <person name="Rombauts S."/>
            <person name="Salamov A."/>
            <person name="Von Dassow P."/>
            <person name="Badger J.H."/>
            <person name="Coutinho P.M."/>
            <person name="Demir E."/>
            <person name="Dubchak I."/>
            <person name="Gentemann C."/>
            <person name="Eikrem W."/>
            <person name="Gready J.E."/>
            <person name="John U."/>
            <person name="Lanier W."/>
            <person name="Lindquist E.A."/>
            <person name="Lucas S."/>
            <person name="Mayer K.F."/>
            <person name="Moreau H."/>
            <person name="Not F."/>
            <person name="Otillar R."/>
            <person name="Panaud O."/>
            <person name="Pangilinan J."/>
            <person name="Paulsen I."/>
            <person name="Piegu B."/>
            <person name="Poliakov A."/>
            <person name="Robbens S."/>
            <person name="Schmutz J."/>
            <person name="Toulza E."/>
            <person name="Wyss T."/>
            <person name="Zelensky A."/>
            <person name="Zhou K."/>
            <person name="Armbrust E.V."/>
            <person name="Bhattacharya D."/>
            <person name="Goodenough U.W."/>
            <person name="Van de Peer Y."/>
            <person name="Grigoriev I.V."/>
        </authorList>
    </citation>
    <scope>NUCLEOTIDE SEQUENCE [LARGE SCALE GENOMIC DNA]</scope>
    <source>
        <strain evidence="14">RCC299 / NOUM17</strain>
    </source>
</reference>
<dbReference type="GO" id="GO:0003690">
    <property type="term" value="F:double-stranded DNA binding"/>
    <property type="evidence" value="ECO:0007669"/>
    <property type="project" value="TreeGrafter"/>
</dbReference>
<sequence length="715" mass="76721">MATRKRCTALVVDVSPSMHPHLGPVGDHLSRVVQNRILNARIDEFALIAFGSDETNNDVHTEGLDAAAASGERDYEEEYRNIAVKVPMGCCSSESAEVVASLRGMAGSAPSDYLEALVVASDMLVNHQRGGAFLRRIMLVTDLRTPCEVDDDFIEDIARGMRAVDMQLTVAVVRGEESEDETTRIQEEDTVMANRETLQRLCDLLNEPSDKGPVAVTNRSCIEDHAAALQAAQVKTTKPTTTFRGDLEFTPWMSLKVWVYKKVSEAKPPAMKMYSDAADEAAGDDPTVGRERVFRSYADPDAPVDVAPEMMISAYPYGPANIPIQDEVKELIAARNDKGMKIFGFTSLDQVPHWMGMDEPRVLVPWPTKDGSLAAGMAASAGATDREHRKATEAMSAMARAMQRKGQAALVRAVWTQNSDKVSFGALTPHITKEGDFLLFVPLPFAEDMYSNDFKPLPVPGCKAAAQLGANAKAKLVPTDEQRAAAAALVDSLDGSGPDPWDCLNPSLTRTHALIAARATNELAAPPASASGSGPDAAAVLLASPFTGVPAMALPAGRSLAGPGAREAAAAFRLACGGLKLTEPKTGGWKRKRAGTEALPAHREVPEENVAVEHRADDDDDAAVPAHASAQRPQREDGAAPRRAPEAARAARPDSPRGDEDAWTVVVKEEPVSQVTMDLPTQVLPVEMEPANIAVPTQVEAPKPAEDDEFFDDMD</sequence>
<dbReference type="InParanoid" id="C1EAF7"/>
<evidence type="ECO:0000256" key="9">
    <source>
        <dbReference type="ARBA" id="ARBA00023204"/>
    </source>
</evidence>
<dbReference type="Gene3D" id="2.40.290.10">
    <property type="match status" value="1"/>
</dbReference>
<name>C1EAF7_MICCC</name>
<dbReference type="GO" id="GO:0042162">
    <property type="term" value="F:telomeric DNA binding"/>
    <property type="evidence" value="ECO:0007669"/>
    <property type="project" value="TreeGrafter"/>
</dbReference>
<dbReference type="Proteomes" id="UP000002009">
    <property type="component" value="Chromosome 7"/>
</dbReference>
<feature type="region of interest" description="Disordered" evidence="11">
    <location>
        <begin position="583"/>
        <end position="661"/>
    </location>
</feature>
<proteinExistence type="predicted"/>
<feature type="domain" description="Ku" evidence="12">
    <location>
        <begin position="303"/>
        <end position="461"/>
    </location>
</feature>
<feature type="region of interest" description="Disordered" evidence="11">
    <location>
        <begin position="694"/>
        <end position="715"/>
    </location>
</feature>
<dbReference type="PANTHER" id="PTHR12604">
    <property type="entry name" value="KU AUTOANTIGEN DNA HELICASE"/>
    <property type="match status" value="1"/>
</dbReference>
<keyword evidence="4" id="KW-0378">Hydrolase</keyword>
<keyword evidence="10" id="KW-0539">Nucleus</keyword>
<evidence type="ECO:0000259" key="12">
    <source>
        <dbReference type="SMART" id="SM00559"/>
    </source>
</evidence>
<dbReference type="GO" id="GO:0006303">
    <property type="term" value="P:double-strand break repair via nonhomologous end joining"/>
    <property type="evidence" value="ECO:0007669"/>
    <property type="project" value="InterPro"/>
</dbReference>
<dbReference type="SUPFAM" id="SSF53300">
    <property type="entry name" value="vWA-like"/>
    <property type="match status" value="1"/>
</dbReference>
<organism evidence="13 14">
    <name type="scientific">Micromonas commoda (strain RCC299 / NOUM17 / CCMP2709)</name>
    <name type="common">Picoplanktonic green alga</name>
    <dbReference type="NCBI Taxonomy" id="296587"/>
    <lineage>
        <taxon>Eukaryota</taxon>
        <taxon>Viridiplantae</taxon>
        <taxon>Chlorophyta</taxon>
        <taxon>Mamiellophyceae</taxon>
        <taxon>Mamiellales</taxon>
        <taxon>Mamiellaceae</taxon>
        <taxon>Micromonas</taxon>
    </lineage>
</organism>
<feature type="compositionally biased region" description="Basic and acidic residues" evidence="11">
    <location>
        <begin position="600"/>
        <end position="617"/>
    </location>
</feature>
<evidence type="ECO:0000256" key="5">
    <source>
        <dbReference type="ARBA" id="ARBA00022806"/>
    </source>
</evidence>
<evidence type="ECO:0000313" key="13">
    <source>
        <dbReference type="EMBL" id="ACO64850.1"/>
    </source>
</evidence>
<dbReference type="SUPFAM" id="SSF100939">
    <property type="entry name" value="SPOC domain-like"/>
    <property type="match status" value="1"/>
</dbReference>
<evidence type="ECO:0000256" key="7">
    <source>
        <dbReference type="ARBA" id="ARBA00023125"/>
    </source>
</evidence>
<evidence type="ECO:0000256" key="10">
    <source>
        <dbReference type="ARBA" id="ARBA00023242"/>
    </source>
</evidence>
<dbReference type="GO" id="GO:0043564">
    <property type="term" value="C:Ku70:Ku80 complex"/>
    <property type="evidence" value="ECO:0007669"/>
    <property type="project" value="TreeGrafter"/>
</dbReference>
<protein>
    <recommendedName>
        <fullName evidence="12">Ku domain-containing protein</fullName>
    </recommendedName>
</protein>
<feature type="compositionally biased region" description="Basic and acidic residues" evidence="11">
    <location>
        <begin position="633"/>
        <end position="660"/>
    </location>
</feature>
<dbReference type="GO" id="GO:0000723">
    <property type="term" value="P:telomere maintenance"/>
    <property type="evidence" value="ECO:0007669"/>
    <property type="project" value="TreeGrafter"/>
</dbReference>
<dbReference type="GeneID" id="8244883"/>
<dbReference type="InterPro" id="IPR006164">
    <property type="entry name" value="DNA_bd_Ku70/Ku80"/>
</dbReference>
<keyword evidence="3" id="KW-0227">DNA damage</keyword>